<dbReference type="PANTHER" id="PTHR30136:SF8">
    <property type="entry name" value="TRANSCRIPTIONAL REGULATORY PROTEIN"/>
    <property type="match status" value="1"/>
</dbReference>
<evidence type="ECO:0000256" key="1">
    <source>
        <dbReference type="ARBA" id="ARBA00023015"/>
    </source>
</evidence>
<dbReference type="InterPro" id="IPR036388">
    <property type="entry name" value="WH-like_DNA-bd_sf"/>
</dbReference>
<keyword evidence="2" id="KW-0238">DNA-binding</keyword>
<name>A0A1N6JLT9_9BURK</name>
<dbReference type="InterPro" id="IPR036390">
    <property type="entry name" value="WH_DNA-bd_sf"/>
</dbReference>
<dbReference type="GO" id="GO:0003700">
    <property type="term" value="F:DNA-binding transcription factor activity"/>
    <property type="evidence" value="ECO:0007669"/>
    <property type="project" value="TreeGrafter"/>
</dbReference>
<evidence type="ECO:0000259" key="5">
    <source>
        <dbReference type="PROSITE" id="PS51077"/>
    </source>
</evidence>
<sequence length="296" mass="30050">MSKAAKTDSGAVSRKGPGVDKRAGAGAGDTADGGKTQRGIQSVEVGGRVLQALAQARRPLALSDLATAAQIAPGQAHAYAVSLSQLGLIKRDELSGRYEPGPLALRLGLLHLENQPAFRAAVPRVAALAEAIGFSVAICIAGPQGPTIVRYEHAGFPLHVNLHVGTVMSLPATSTGRVFCAYLPRETLERMWANQSGTGGAMTPRAERARFDAALDAIRTRGLESSVDAPSPGISSLSAPVLDAHGRLCLALTVIGSTGAIDVAAGGATAGALLAATRDISAELTAPPSLLASSSS</sequence>
<protein>
    <submittedName>
        <fullName evidence="7">Transcriptional regulator, IclR family</fullName>
    </submittedName>
</protein>
<feature type="domain" description="HTH iclR-type" evidence="5">
    <location>
        <begin position="40"/>
        <end position="102"/>
    </location>
</feature>
<evidence type="ECO:0000313" key="8">
    <source>
        <dbReference type="Proteomes" id="UP000185151"/>
    </source>
</evidence>
<organism evidence="7 8">
    <name type="scientific">Paraburkholderia phenazinium</name>
    <dbReference type="NCBI Taxonomy" id="60549"/>
    <lineage>
        <taxon>Bacteria</taxon>
        <taxon>Pseudomonadati</taxon>
        <taxon>Pseudomonadota</taxon>
        <taxon>Betaproteobacteria</taxon>
        <taxon>Burkholderiales</taxon>
        <taxon>Burkholderiaceae</taxon>
        <taxon>Paraburkholderia</taxon>
    </lineage>
</organism>
<dbReference type="PROSITE" id="PS51077">
    <property type="entry name" value="HTH_ICLR"/>
    <property type="match status" value="1"/>
</dbReference>
<evidence type="ECO:0000256" key="2">
    <source>
        <dbReference type="ARBA" id="ARBA00023125"/>
    </source>
</evidence>
<dbReference type="GO" id="GO:0045892">
    <property type="term" value="P:negative regulation of DNA-templated transcription"/>
    <property type="evidence" value="ECO:0007669"/>
    <property type="project" value="TreeGrafter"/>
</dbReference>
<dbReference type="SUPFAM" id="SSF46785">
    <property type="entry name" value="Winged helix' DNA-binding domain"/>
    <property type="match status" value="1"/>
</dbReference>
<dbReference type="InterPro" id="IPR029016">
    <property type="entry name" value="GAF-like_dom_sf"/>
</dbReference>
<evidence type="ECO:0000313" key="7">
    <source>
        <dbReference type="EMBL" id="SIO45338.1"/>
    </source>
</evidence>
<dbReference type="Gene3D" id="1.10.10.10">
    <property type="entry name" value="Winged helix-like DNA-binding domain superfamily/Winged helix DNA-binding domain"/>
    <property type="match status" value="1"/>
</dbReference>
<dbReference type="EMBL" id="FSRU01000001">
    <property type="protein sequence ID" value="SIO45338.1"/>
    <property type="molecule type" value="Genomic_DNA"/>
</dbReference>
<gene>
    <name evidence="7" type="ORF">SAMN05444165_3331</name>
</gene>
<evidence type="ECO:0000259" key="6">
    <source>
        <dbReference type="PROSITE" id="PS51078"/>
    </source>
</evidence>
<dbReference type="OrthoDB" id="8524622at2"/>
<dbReference type="GO" id="GO:0003677">
    <property type="term" value="F:DNA binding"/>
    <property type="evidence" value="ECO:0007669"/>
    <property type="project" value="UniProtKB-KW"/>
</dbReference>
<dbReference type="PROSITE" id="PS51078">
    <property type="entry name" value="ICLR_ED"/>
    <property type="match status" value="1"/>
</dbReference>
<keyword evidence="1" id="KW-0805">Transcription regulation</keyword>
<dbReference type="PANTHER" id="PTHR30136">
    <property type="entry name" value="HELIX-TURN-HELIX TRANSCRIPTIONAL REGULATOR, ICLR FAMILY"/>
    <property type="match status" value="1"/>
</dbReference>
<dbReference type="InterPro" id="IPR005471">
    <property type="entry name" value="Tscrpt_reg_IclR_N"/>
</dbReference>
<dbReference type="InterPro" id="IPR050707">
    <property type="entry name" value="HTH_MetabolicPath_Reg"/>
</dbReference>
<feature type="region of interest" description="Disordered" evidence="4">
    <location>
        <begin position="1"/>
        <end position="38"/>
    </location>
</feature>
<dbReference type="AlphaFoldDB" id="A0A1N6JLT9"/>
<feature type="domain" description="IclR-ED" evidence="6">
    <location>
        <begin position="103"/>
        <end position="286"/>
    </location>
</feature>
<dbReference type="Pfam" id="PF01614">
    <property type="entry name" value="IclR_C"/>
    <property type="match status" value="1"/>
</dbReference>
<accession>A0A1N6JLT9</accession>
<dbReference type="InterPro" id="IPR014757">
    <property type="entry name" value="Tscrpt_reg_IclR_C"/>
</dbReference>
<dbReference type="SMART" id="SM00346">
    <property type="entry name" value="HTH_ICLR"/>
    <property type="match status" value="1"/>
</dbReference>
<proteinExistence type="predicted"/>
<keyword evidence="3" id="KW-0804">Transcription</keyword>
<evidence type="ECO:0000256" key="3">
    <source>
        <dbReference type="ARBA" id="ARBA00023163"/>
    </source>
</evidence>
<dbReference type="SUPFAM" id="SSF55781">
    <property type="entry name" value="GAF domain-like"/>
    <property type="match status" value="1"/>
</dbReference>
<dbReference type="Proteomes" id="UP000185151">
    <property type="component" value="Unassembled WGS sequence"/>
</dbReference>
<dbReference type="Gene3D" id="3.30.450.40">
    <property type="match status" value="1"/>
</dbReference>
<dbReference type="Pfam" id="PF09339">
    <property type="entry name" value="HTH_IclR"/>
    <property type="match status" value="1"/>
</dbReference>
<keyword evidence="8" id="KW-1185">Reference proteome</keyword>
<evidence type="ECO:0000256" key="4">
    <source>
        <dbReference type="SAM" id="MobiDB-lite"/>
    </source>
</evidence>
<reference evidence="7 8" key="1">
    <citation type="submission" date="2016-11" db="EMBL/GenBank/DDBJ databases">
        <authorList>
            <person name="Jaros S."/>
            <person name="Januszkiewicz K."/>
            <person name="Wedrychowicz H."/>
        </authorList>
    </citation>
    <scope>NUCLEOTIDE SEQUENCE [LARGE SCALE GENOMIC DNA]</scope>
    <source>
        <strain evidence="7 8">GAS95</strain>
    </source>
</reference>